<comment type="pathway">
    <text evidence="10">Carbohydrate biosynthesis; D-glycero-D-manno-heptose 7-phosphate biosynthesis; D-glycero-alpha-D-manno-heptose 7-phosphate and D-glycero-beta-D-manno-heptose 7-phosphate from sedoheptulose 7-phosphate: step 1/1.</text>
</comment>
<dbReference type="SUPFAM" id="SSF53697">
    <property type="entry name" value="SIS domain"/>
    <property type="match status" value="1"/>
</dbReference>
<name>A0A2U2AP14_9GAMM</name>
<dbReference type="InterPro" id="IPR001347">
    <property type="entry name" value="SIS_dom"/>
</dbReference>
<evidence type="ECO:0000256" key="1">
    <source>
        <dbReference type="ARBA" id="ARBA00000348"/>
    </source>
</evidence>
<dbReference type="Gene3D" id="3.40.50.10490">
    <property type="entry name" value="Glucose-6-phosphate isomerase like protein, domain 1"/>
    <property type="match status" value="1"/>
</dbReference>
<proteinExistence type="inferred from homology"/>
<dbReference type="RefSeq" id="WP_109236043.1">
    <property type="nucleotide sequence ID" value="NZ_BMXZ01000001.1"/>
</dbReference>
<comment type="miscellaneous">
    <text evidence="10">The reaction produces a racemic mixture of D-glycero-alpha-D-manno-heptose 7-phosphate and D-glycero-beta-D-manno-heptose 7-phosphate.</text>
</comment>
<dbReference type="EC" id="5.3.1.28" evidence="10"/>
<reference evidence="12 13" key="1">
    <citation type="journal article" date="2018" name="Genome Announc.">
        <title>Ignatzschineria cameli sp. nov., isolated from necrotic foot tissue of dromedaries (Camelus dromedarius) and associated maggots (Wohlfahrtia species) in Dubai.</title>
        <authorList>
            <person name="Tsang C.C."/>
            <person name="Tang J.Y."/>
            <person name="Fong J.Y."/>
            <person name="Kinne J."/>
            <person name="Lee H.H."/>
            <person name="Joseph M."/>
            <person name="Jose S."/>
            <person name="Schuster R.K."/>
            <person name="Tang Y."/>
            <person name="Sivakumar S."/>
            <person name="Chen J.H."/>
            <person name="Teng J.L."/>
            <person name="Lau S.K."/>
            <person name="Wernery U."/>
            <person name="Woo P.C."/>
        </authorList>
    </citation>
    <scope>NUCLEOTIDE SEQUENCE [LARGE SCALE GENOMIC DNA]</scope>
    <source>
        <strain evidence="12 13">KCTC 22643</strain>
    </source>
</reference>
<dbReference type="PANTHER" id="PTHR30390">
    <property type="entry name" value="SEDOHEPTULOSE 7-PHOSPHATE ISOMERASE / DNAA INITIATOR-ASSOCIATING FACTOR FOR REPLICATION INITIATION"/>
    <property type="match status" value="1"/>
</dbReference>
<keyword evidence="6 10" id="KW-0479">Metal-binding</keyword>
<keyword evidence="13" id="KW-1185">Reference proteome</keyword>
<feature type="binding site" evidence="10">
    <location>
        <position position="60"/>
    </location>
    <ligand>
        <name>substrate</name>
    </ligand>
</feature>
<feature type="binding site" evidence="10">
    <location>
        <position position="170"/>
    </location>
    <ligand>
        <name>substrate</name>
    </ligand>
</feature>
<evidence type="ECO:0000256" key="10">
    <source>
        <dbReference type="HAMAP-Rule" id="MF_00067"/>
    </source>
</evidence>
<comment type="subunit">
    <text evidence="10">Homotetramer.</text>
</comment>
<feature type="binding site" evidence="10">
    <location>
        <position position="178"/>
    </location>
    <ligand>
        <name>Zn(2+)</name>
        <dbReference type="ChEBI" id="CHEBI:29105"/>
    </ligand>
</feature>
<dbReference type="GO" id="GO:0008968">
    <property type="term" value="F:D-sedoheptulose 7-phosphate isomerase activity"/>
    <property type="evidence" value="ECO:0007669"/>
    <property type="project" value="UniProtKB-UniRule"/>
</dbReference>
<evidence type="ECO:0000256" key="5">
    <source>
        <dbReference type="ARBA" id="ARBA00022490"/>
    </source>
</evidence>
<keyword evidence="5 10" id="KW-0963">Cytoplasm</keyword>
<evidence type="ECO:0000256" key="9">
    <source>
        <dbReference type="ARBA" id="ARBA00023277"/>
    </source>
</evidence>
<evidence type="ECO:0000256" key="6">
    <source>
        <dbReference type="ARBA" id="ARBA00022723"/>
    </source>
</evidence>
<organism evidence="12 13">
    <name type="scientific">Ignatzschineria indica</name>
    <dbReference type="NCBI Taxonomy" id="472583"/>
    <lineage>
        <taxon>Bacteria</taxon>
        <taxon>Pseudomonadati</taxon>
        <taxon>Pseudomonadota</taxon>
        <taxon>Gammaproteobacteria</taxon>
        <taxon>Cardiobacteriales</taxon>
        <taxon>Ignatzschineriaceae</taxon>
        <taxon>Ignatzschineria</taxon>
    </lineage>
</organism>
<comment type="similarity">
    <text evidence="4 10">Belongs to the SIS family. GmhA subfamily.</text>
</comment>
<evidence type="ECO:0000256" key="7">
    <source>
        <dbReference type="ARBA" id="ARBA00022833"/>
    </source>
</evidence>
<keyword evidence="8 10" id="KW-0413">Isomerase</keyword>
<comment type="cofactor">
    <cofactor evidence="10">
        <name>Zn(2+)</name>
        <dbReference type="ChEBI" id="CHEBI:29105"/>
    </cofactor>
    <text evidence="10">Binds 1 zinc ion per subunit.</text>
</comment>
<evidence type="ECO:0000313" key="12">
    <source>
        <dbReference type="EMBL" id="PWD84954.1"/>
    </source>
</evidence>
<dbReference type="AlphaFoldDB" id="A0A2U2AP14"/>
<feature type="binding site" evidence="10">
    <location>
        <position position="170"/>
    </location>
    <ligand>
        <name>Zn(2+)</name>
        <dbReference type="ChEBI" id="CHEBI:29105"/>
    </ligand>
</feature>
<evidence type="ECO:0000256" key="3">
    <source>
        <dbReference type="ARBA" id="ARBA00004496"/>
    </source>
</evidence>
<evidence type="ECO:0000259" key="11">
    <source>
        <dbReference type="PROSITE" id="PS51464"/>
    </source>
</evidence>
<dbReference type="GO" id="GO:0005737">
    <property type="term" value="C:cytoplasm"/>
    <property type="evidence" value="ECO:0007669"/>
    <property type="project" value="UniProtKB-SubCell"/>
</dbReference>
<feature type="binding site" evidence="10">
    <location>
        <begin position="115"/>
        <end position="117"/>
    </location>
    <ligand>
        <name>substrate</name>
    </ligand>
</feature>
<sequence>MRAIREIKESIQVKELALETMPEMIESTGELMLDALKAGKKVLICGNGGSAADAQHFAAELINRFEIERAPLPAIALTTDSSNLTSIANDYSYDEVFAKQVMALGQAGDILIAISTSGNSKSINRAVEEALKKGMIVLGLTGEKGGEMAMIESPNLHLVKAPSPRTARVQEVHILVIHIWCGMIDAAYR</sequence>
<dbReference type="InterPro" id="IPR046348">
    <property type="entry name" value="SIS_dom_sf"/>
</dbReference>
<dbReference type="HAMAP" id="MF_00067">
    <property type="entry name" value="GmhA"/>
    <property type="match status" value="1"/>
</dbReference>
<feature type="domain" description="SIS" evidence="11">
    <location>
        <begin position="32"/>
        <end position="189"/>
    </location>
</feature>
<dbReference type="PANTHER" id="PTHR30390:SF6">
    <property type="entry name" value="DNAA INITIATOR-ASSOCIATING PROTEIN DIAA"/>
    <property type="match status" value="1"/>
</dbReference>
<keyword evidence="9 10" id="KW-0119">Carbohydrate metabolism</keyword>
<feature type="binding site" evidence="10">
    <location>
        <begin position="47"/>
        <end position="49"/>
    </location>
    <ligand>
        <name>substrate</name>
    </ligand>
</feature>
<dbReference type="GO" id="GO:0005975">
    <property type="term" value="P:carbohydrate metabolic process"/>
    <property type="evidence" value="ECO:0007669"/>
    <property type="project" value="UniProtKB-UniRule"/>
</dbReference>
<evidence type="ECO:0000256" key="2">
    <source>
        <dbReference type="ARBA" id="ARBA00003172"/>
    </source>
</evidence>
<evidence type="ECO:0000313" key="13">
    <source>
        <dbReference type="Proteomes" id="UP000244948"/>
    </source>
</evidence>
<evidence type="ECO:0000256" key="4">
    <source>
        <dbReference type="ARBA" id="ARBA00009894"/>
    </source>
</evidence>
<dbReference type="UniPathway" id="UPA00041">
    <property type="reaction ID" value="UER00436"/>
</dbReference>
<feature type="binding site" evidence="10">
    <location>
        <position position="60"/>
    </location>
    <ligand>
        <name>Zn(2+)</name>
        <dbReference type="ChEBI" id="CHEBI:29105"/>
    </ligand>
</feature>
<dbReference type="GO" id="GO:2001061">
    <property type="term" value="P:D-glycero-D-manno-heptose 7-phosphate biosynthetic process"/>
    <property type="evidence" value="ECO:0007669"/>
    <property type="project" value="UniProtKB-UniPathway"/>
</dbReference>
<dbReference type="Proteomes" id="UP000244948">
    <property type="component" value="Unassembled WGS sequence"/>
</dbReference>
<accession>A0A2U2AP14</accession>
<dbReference type="EMBL" id="QEWR01000002">
    <property type="protein sequence ID" value="PWD84954.1"/>
    <property type="molecule type" value="Genomic_DNA"/>
</dbReference>
<feature type="binding site" evidence="10">
    <location>
        <position position="120"/>
    </location>
    <ligand>
        <name>substrate</name>
    </ligand>
</feature>
<feature type="binding site" evidence="10">
    <location>
        <position position="56"/>
    </location>
    <ligand>
        <name>Zn(2+)</name>
        <dbReference type="ChEBI" id="CHEBI:29105"/>
    </ligand>
</feature>
<evidence type="ECO:0000256" key="8">
    <source>
        <dbReference type="ARBA" id="ARBA00023235"/>
    </source>
</evidence>
<feature type="binding site" evidence="10">
    <location>
        <begin position="89"/>
        <end position="90"/>
    </location>
    <ligand>
        <name>substrate</name>
    </ligand>
</feature>
<keyword evidence="7 10" id="KW-0862">Zinc</keyword>
<gene>
    <name evidence="10" type="primary">gmhA</name>
    <name evidence="12" type="ORF">DC082_05360</name>
</gene>
<dbReference type="GO" id="GO:0097367">
    <property type="term" value="F:carbohydrate derivative binding"/>
    <property type="evidence" value="ECO:0007669"/>
    <property type="project" value="InterPro"/>
</dbReference>
<dbReference type="PROSITE" id="PS51464">
    <property type="entry name" value="SIS"/>
    <property type="match status" value="1"/>
</dbReference>
<dbReference type="Pfam" id="PF13580">
    <property type="entry name" value="SIS_2"/>
    <property type="match status" value="1"/>
</dbReference>
<dbReference type="InterPro" id="IPR004515">
    <property type="entry name" value="Phosphoheptose_Isoase"/>
</dbReference>
<dbReference type="CDD" id="cd05006">
    <property type="entry name" value="SIS_GmhA"/>
    <property type="match status" value="1"/>
</dbReference>
<comment type="catalytic activity">
    <reaction evidence="1 10">
        <text>2 D-sedoheptulose 7-phosphate = D-glycero-alpha-D-manno-heptose 7-phosphate + D-glycero-beta-D-manno-heptose 7-phosphate</text>
        <dbReference type="Rhea" id="RHEA:27489"/>
        <dbReference type="ChEBI" id="CHEBI:57483"/>
        <dbReference type="ChEBI" id="CHEBI:60203"/>
        <dbReference type="ChEBI" id="CHEBI:60204"/>
        <dbReference type="EC" id="5.3.1.28"/>
    </reaction>
</comment>
<dbReference type="GO" id="GO:0008270">
    <property type="term" value="F:zinc ion binding"/>
    <property type="evidence" value="ECO:0007669"/>
    <property type="project" value="UniProtKB-UniRule"/>
</dbReference>
<dbReference type="InterPro" id="IPR035461">
    <property type="entry name" value="GmhA/DiaA"/>
</dbReference>
<protein>
    <recommendedName>
        <fullName evidence="10">Phosphoheptose isomerase</fullName>
        <ecNumber evidence="10">5.3.1.28</ecNumber>
    </recommendedName>
    <alternativeName>
        <fullName evidence="10">Sedoheptulose 7-phosphate isomerase</fullName>
    </alternativeName>
</protein>
<comment type="function">
    <text evidence="2 10">Catalyzes the isomerization of sedoheptulose 7-phosphate in D-glycero-D-manno-heptose 7-phosphate.</text>
</comment>
<comment type="caution">
    <text evidence="12">The sequence shown here is derived from an EMBL/GenBank/DDBJ whole genome shotgun (WGS) entry which is preliminary data.</text>
</comment>
<dbReference type="InterPro" id="IPR050099">
    <property type="entry name" value="SIS_GmhA/DiaA_subfam"/>
</dbReference>
<comment type="subcellular location">
    <subcellularLocation>
        <location evidence="3 10">Cytoplasm</location>
    </subcellularLocation>
</comment>